<dbReference type="EMBL" id="VSSQ01000075">
    <property type="protein sequence ID" value="MPL73778.1"/>
    <property type="molecule type" value="Genomic_DNA"/>
</dbReference>
<evidence type="ECO:0000256" key="1">
    <source>
        <dbReference type="SAM" id="MobiDB-lite"/>
    </source>
</evidence>
<proteinExistence type="predicted"/>
<sequence length="444" mass="48831">MRDRHRHRARHHLETEGAGEQRQQQRPLGHGKAGARADPRAGRERDIGAALRLLAVFALPAGRIEAVRVVPDPLVPVQVPGADHHLRALRHRALAEGLGAARLAHEHRHRRVEPQRLAKHRAAELQPVQDRERRRFGTEDGLRLGRDAVLPVGGLGEQIERPGERRGRGLVPGEEEDRHLIDHLGCSKARAGHRVGGGHDLRRQIVRRGARRDLGRAGGGEALDQRADSGGGAFRRARMKAREPARQRQQRAEIDHRRGVLMGAELVEDGRGGGILDRDREQGAEDHVSCGMRGFRLDLNRFRADLRAQAGDAGLARLPHRGEGVAQPAALEGRVDDPALAQPGLAIGQEHAVAQQWRQPLAHPVGFREIHRSFLQHAGDKRGVVAQEGAEERGAELGHPGAVEARGLRREDIGAKQAEIAPQRHPVWARLGFRGQRCGHAMVV</sequence>
<feature type="compositionally biased region" description="Basic residues" evidence="1">
    <location>
        <begin position="1"/>
        <end position="11"/>
    </location>
</feature>
<accession>A0A644U4D0</accession>
<evidence type="ECO:0000313" key="2">
    <source>
        <dbReference type="EMBL" id="MPL73778.1"/>
    </source>
</evidence>
<protein>
    <submittedName>
        <fullName evidence="2">Uncharacterized protein</fullName>
    </submittedName>
</protein>
<feature type="region of interest" description="Disordered" evidence="1">
    <location>
        <begin position="1"/>
        <end position="42"/>
    </location>
</feature>
<reference evidence="2" key="1">
    <citation type="submission" date="2019-08" db="EMBL/GenBank/DDBJ databases">
        <authorList>
            <person name="Kucharzyk K."/>
            <person name="Murdoch R.W."/>
            <person name="Higgins S."/>
            <person name="Loffler F."/>
        </authorList>
    </citation>
    <scope>NUCLEOTIDE SEQUENCE</scope>
</reference>
<gene>
    <name evidence="2" type="ORF">SDC9_19584</name>
</gene>
<name>A0A644U4D0_9ZZZZ</name>
<comment type="caution">
    <text evidence="2">The sequence shown here is derived from an EMBL/GenBank/DDBJ whole genome shotgun (WGS) entry which is preliminary data.</text>
</comment>
<organism evidence="2">
    <name type="scientific">bioreactor metagenome</name>
    <dbReference type="NCBI Taxonomy" id="1076179"/>
    <lineage>
        <taxon>unclassified sequences</taxon>
        <taxon>metagenomes</taxon>
        <taxon>ecological metagenomes</taxon>
    </lineage>
</organism>
<dbReference type="AlphaFoldDB" id="A0A644U4D0"/>